<dbReference type="GO" id="GO:0050661">
    <property type="term" value="F:NADP binding"/>
    <property type="evidence" value="ECO:0007669"/>
    <property type="project" value="InterPro"/>
</dbReference>
<keyword evidence="4" id="KW-0521">NADP</keyword>
<reference evidence="7" key="1">
    <citation type="submission" date="2021-07" db="EMBL/GenBank/DDBJ databases">
        <authorList>
            <person name="Durling M."/>
        </authorList>
    </citation>
    <scope>NUCLEOTIDE SEQUENCE</scope>
</reference>
<keyword evidence="5" id="KW-0560">Oxidoreductase</keyword>
<dbReference type="Pfam" id="PF00743">
    <property type="entry name" value="FMO-like"/>
    <property type="match status" value="1"/>
</dbReference>
<sequence>MAPMANIQKVCVIGAGPGGLAAAKQKTFHIGIFEQQETVGGVWCATPELTVNENFSLPRTEPSLVPNKPVWEGDHFKFISPVYDILDTNIPHTLMNYSDQEFPKGSSLFPQHPVVREYLERYADDVLISRDIASKKETTSLFDAVVVANGHYDDPFIPDIPGLETFNKAHSNVISHSKLHRRSNDYNNKKVIVVGNSASGIDLSAQISTVSQHPLLISEKNGKSTSFIPPVDDSAATELVPEIEELIVEDRSARFKNGRVEKDIDSIVFCTGYMYSFPFLTSLEPKVVSSGERAQNLYQQIFYHPMPTLSFIGLPQRTVPFPVSESQAAVIARVLSGRLTLPSQADMRAWEDEQLVRKGAGKDFIRWLFHWMLNTSITSGKIPPYWGEEKQWIRESFPLIKVASRNLGSERHKVTSLEELGFDFGKSKVERALDVERPEAISRL</sequence>
<evidence type="ECO:0000259" key="6">
    <source>
        <dbReference type="Pfam" id="PF07992"/>
    </source>
</evidence>
<keyword evidence="3" id="KW-0274">FAD</keyword>
<evidence type="ECO:0000256" key="2">
    <source>
        <dbReference type="ARBA" id="ARBA00022630"/>
    </source>
</evidence>
<evidence type="ECO:0000256" key="1">
    <source>
        <dbReference type="ARBA" id="ARBA00009183"/>
    </source>
</evidence>
<keyword evidence="2" id="KW-0285">Flavoprotein</keyword>
<dbReference type="GO" id="GO:0050660">
    <property type="term" value="F:flavin adenine dinucleotide binding"/>
    <property type="evidence" value="ECO:0007669"/>
    <property type="project" value="InterPro"/>
</dbReference>
<proteinExistence type="inferred from homology"/>
<evidence type="ECO:0000256" key="5">
    <source>
        <dbReference type="ARBA" id="ARBA00023002"/>
    </source>
</evidence>
<dbReference type="PRINTS" id="PR00370">
    <property type="entry name" value="FMOXYGENASE"/>
</dbReference>
<comment type="similarity">
    <text evidence="1">Belongs to the FMO family.</text>
</comment>
<dbReference type="Gene3D" id="3.50.50.60">
    <property type="entry name" value="FAD/NAD(P)-binding domain"/>
    <property type="match status" value="3"/>
</dbReference>
<evidence type="ECO:0000313" key="7">
    <source>
        <dbReference type="EMBL" id="CAG8971591.1"/>
    </source>
</evidence>
<organism evidence="7 8">
    <name type="scientific">Hymenoscyphus albidus</name>
    <dbReference type="NCBI Taxonomy" id="595503"/>
    <lineage>
        <taxon>Eukaryota</taxon>
        <taxon>Fungi</taxon>
        <taxon>Dikarya</taxon>
        <taxon>Ascomycota</taxon>
        <taxon>Pezizomycotina</taxon>
        <taxon>Leotiomycetes</taxon>
        <taxon>Helotiales</taxon>
        <taxon>Helotiaceae</taxon>
        <taxon>Hymenoscyphus</taxon>
    </lineage>
</organism>
<dbReference type="Proteomes" id="UP000701801">
    <property type="component" value="Unassembled WGS sequence"/>
</dbReference>
<evidence type="ECO:0000313" key="8">
    <source>
        <dbReference type="Proteomes" id="UP000701801"/>
    </source>
</evidence>
<accession>A0A9N9LFE4</accession>
<dbReference type="PANTHER" id="PTHR23023">
    <property type="entry name" value="DIMETHYLANILINE MONOOXYGENASE"/>
    <property type="match status" value="1"/>
</dbReference>
<dbReference type="AlphaFoldDB" id="A0A9N9LFE4"/>
<protein>
    <recommendedName>
        <fullName evidence="6">FAD/NAD(P)-binding domain-containing protein</fullName>
    </recommendedName>
</protein>
<dbReference type="SUPFAM" id="SSF51905">
    <property type="entry name" value="FAD/NAD(P)-binding domain"/>
    <property type="match status" value="2"/>
</dbReference>
<dbReference type="InterPro" id="IPR023753">
    <property type="entry name" value="FAD/NAD-binding_dom"/>
</dbReference>
<dbReference type="EMBL" id="CAJVRM010000025">
    <property type="protein sequence ID" value="CAG8971591.1"/>
    <property type="molecule type" value="Genomic_DNA"/>
</dbReference>
<gene>
    <name evidence="7" type="ORF">HYALB_00007983</name>
</gene>
<comment type="caution">
    <text evidence="7">The sequence shown here is derived from an EMBL/GenBank/DDBJ whole genome shotgun (WGS) entry which is preliminary data.</text>
</comment>
<dbReference type="OrthoDB" id="66881at2759"/>
<evidence type="ECO:0000256" key="4">
    <source>
        <dbReference type="ARBA" id="ARBA00022857"/>
    </source>
</evidence>
<feature type="domain" description="FAD/NAD(P)-binding" evidence="6">
    <location>
        <begin position="9"/>
        <end position="213"/>
    </location>
</feature>
<dbReference type="Pfam" id="PF07992">
    <property type="entry name" value="Pyr_redox_2"/>
    <property type="match status" value="1"/>
</dbReference>
<name>A0A9N9LFE4_9HELO</name>
<dbReference type="InterPro" id="IPR036188">
    <property type="entry name" value="FAD/NAD-bd_sf"/>
</dbReference>
<dbReference type="InterPro" id="IPR020946">
    <property type="entry name" value="Flavin_mOase-like"/>
</dbReference>
<dbReference type="InterPro" id="IPR050346">
    <property type="entry name" value="FMO-like"/>
</dbReference>
<dbReference type="InterPro" id="IPR000960">
    <property type="entry name" value="Flavin_mOase"/>
</dbReference>
<evidence type="ECO:0000256" key="3">
    <source>
        <dbReference type="ARBA" id="ARBA00022827"/>
    </source>
</evidence>
<keyword evidence="8" id="KW-1185">Reference proteome</keyword>
<dbReference type="GO" id="GO:0004499">
    <property type="term" value="F:N,N-dimethylaniline monooxygenase activity"/>
    <property type="evidence" value="ECO:0007669"/>
    <property type="project" value="InterPro"/>
</dbReference>